<dbReference type="InterPro" id="IPR027267">
    <property type="entry name" value="AH/BAR_dom_sf"/>
</dbReference>
<evidence type="ECO:0000313" key="3">
    <source>
        <dbReference type="EMBL" id="KAJ3111380.1"/>
    </source>
</evidence>
<name>A0AAD5XAW4_9FUNG</name>
<dbReference type="GO" id="GO:0032588">
    <property type="term" value="C:trans-Golgi network membrane"/>
    <property type="evidence" value="ECO:0007669"/>
    <property type="project" value="TreeGrafter"/>
</dbReference>
<organism evidence="3 4">
    <name type="scientific">Physocladia obscura</name>
    <dbReference type="NCBI Taxonomy" id="109957"/>
    <lineage>
        <taxon>Eukaryota</taxon>
        <taxon>Fungi</taxon>
        <taxon>Fungi incertae sedis</taxon>
        <taxon>Chytridiomycota</taxon>
        <taxon>Chytridiomycota incertae sedis</taxon>
        <taxon>Chytridiomycetes</taxon>
        <taxon>Chytridiales</taxon>
        <taxon>Chytriomycetaceae</taxon>
        <taxon>Physocladia</taxon>
    </lineage>
</organism>
<dbReference type="InterPro" id="IPR010504">
    <property type="entry name" value="AH_dom"/>
</dbReference>
<feature type="compositionally biased region" description="Polar residues" evidence="1">
    <location>
        <begin position="1"/>
        <end position="12"/>
    </location>
</feature>
<dbReference type="InterPro" id="IPR030798">
    <property type="entry name" value="Arfaptin_fam"/>
</dbReference>
<reference evidence="3" key="1">
    <citation type="submission" date="2020-05" db="EMBL/GenBank/DDBJ databases">
        <title>Phylogenomic resolution of chytrid fungi.</title>
        <authorList>
            <person name="Stajich J.E."/>
            <person name="Amses K."/>
            <person name="Simmons R."/>
            <person name="Seto K."/>
            <person name="Myers J."/>
            <person name="Bonds A."/>
            <person name="Quandt C.A."/>
            <person name="Barry K."/>
            <person name="Liu P."/>
            <person name="Grigoriev I."/>
            <person name="Longcore J.E."/>
            <person name="James T.Y."/>
        </authorList>
    </citation>
    <scope>NUCLEOTIDE SEQUENCE</scope>
    <source>
        <strain evidence="3">JEL0513</strain>
    </source>
</reference>
<accession>A0AAD5XAW4</accession>
<evidence type="ECO:0000256" key="1">
    <source>
        <dbReference type="SAM" id="MobiDB-lite"/>
    </source>
</evidence>
<dbReference type="GO" id="GO:0019904">
    <property type="term" value="F:protein domain specific binding"/>
    <property type="evidence" value="ECO:0007669"/>
    <property type="project" value="InterPro"/>
</dbReference>
<feature type="domain" description="AH" evidence="2">
    <location>
        <begin position="95"/>
        <end position="282"/>
    </location>
</feature>
<comment type="caution">
    <text evidence="3">The sequence shown here is derived from an EMBL/GenBank/DDBJ whole genome shotgun (WGS) entry which is preliminary data.</text>
</comment>
<dbReference type="PROSITE" id="PS50870">
    <property type="entry name" value="AH"/>
    <property type="match status" value="1"/>
</dbReference>
<gene>
    <name evidence="3" type="ORF">HK100_002709</name>
</gene>
<dbReference type="SMART" id="SM01015">
    <property type="entry name" value="Arfaptin"/>
    <property type="match status" value="1"/>
</dbReference>
<dbReference type="AlphaFoldDB" id="A0AAD5XAW4"/>
<dbReference type="SUPFAM" id="SSF103657">
    <property type="entry name" value="BAR/IMD domain-like"/>
    <property type="match status" value="1"/>
</dbReference>
<proteinExistence type="predicted"/>
<dbReference type="PANTHER" id="PTHR12141:SF5">
    <property type="entry name" value="ARFAPTIN"/>
    <property type="match status" value="1"/>
</dbReference>
<protein>
    <recommendedName>
        <fullName evidence="2">AH domain-containing protein</fullName>
    </recommendedName>
</protein>
<dbReference type="PANTHER" id="PTHR12141">
    <property type="entry name" value="ARFAPTIN-RELATED"/>
    <property type="match status" value="1"/>
</dbReference>
<dbReference type="EMBL" id="JADGJH010001637">
    <property type="protein sequence ID" value="KAJ3111380.1"/>
    <property type="molecule type" value="Genomic_DNA"/>
</dbReference>
<evidence type="ECO:0000313" key="4">
    <source>
        <dbReference type="Proteomes" id="UP001211907"/>
    </source>
</evidence>
<dbReference type="GO" id="GO:0005543">
    <property type="term" value="F:phospholipid binding"/>
    <property type="evidence" value="ECO:0007669"/>
    <property type="project" value="TreeGrafter"/>
</dbReference>
<sequence length="351" mass="39269">MTNQESITGSSDADSEELQRQLPAATNGSAGPPGDKRQDFIDRFDIAVTELLQRGKSSLALHTPAKVESNFRIFRQWSSEKLSKNADSDSPSHITIQPEVDEAASEVNDLLTYFNEIGSLLERHTAQLKALNETEASLALFFQQKGYQEQIEEISTMSIDVGKKFSENVKTRAVELQAMDSLLEFVKTFKDKAIADSIETIQRQETARLEFDGFAHKLMLLQRTVSLSGSTLLGKELPSTMDLTPVEKEFEHAKGQFMAAKIKYQNLSTAVIDKAVLLEMKRDVDFRLQLEKSQCSYEIVKEDGHDVEFTEEESGKLRTNISELDKIADSEILAKGFKNKSTLEKGVKSST</sequence>
<dbReference type="Gene3D" id="1.20.1270.60">
    <property type="entry name" value="Arfaptin homology (AH) domain/BAR domain"/>
    <property type="match status" value="1"/>
</dbReference>
<keyword evidence="4" id="KW-1185">Reference proteome</keyword>
<evidence type="ECO:0000259" key="2">
    <source>
        <dbReference type="PROSITE" id="PS50870"/>
    </source>
</evidence>
<feature type="region of interest" description="Disordered" evidence="1">
    <location>
        <begin position="1"/>
        <end position="38"/>
    </location>
</feature>
<dbReference type="Proteomes" id="UP001211907">
    <property type="component" value="Unassembled WGS sequence"/>
</dbReference>
<dbReference type="Pfam" id="PF06456">
    <property type="entry name" value="Arfaptin"/>
    <property type="match status" value="1"/>
</dbReference>